<reference evidence="3 5" key="1">
    <citation type="submission" date="2016-01" db="EMBL/GenBank/DDBJ databases">
        <authorList>
            <person name="Mitreva M."/>
            <person name="Pepin K.H."/>
            <person name="Mihindukulasuriya K.A."/>
            <person name="Fulton R."/>
            <person name="Fronick C."/>
            <person name="O'Laughlin M."/>
            <person name="Miner T."/>
            <person name="Herter B."/>
            <person name="Rosa B.A."/>
            <person name="Cordes M."/>
            <person name="Tomlinson C."/>
            <person name="Wollam A."/>
            <person name="Palsikar V.B."/>
            <person name="Mardis E.R."/>
            <person name="Wilson R.K."/>
        </authorList>
    </citation>
    <scope>NUCLEOTIDE SEQUENCE [LARGE SCALE GENOMIC DNA]</scope>
    <source>
        <strain evidence="3 5">DNF00696</strain>
    </source>
</reference>
<proteinExistence type="inferred from homology"/>
<gene>
    <name evidence="4" type="ORF">CJ240_06040</name>
    <name evidence="3" type="ORF">HMPREF1862_01700</name>
</gene>
<dbReference type="GO" id="GO:0016491">
    <property type="term" value="F:oxidoreductase activity"/>
    <property type="evidence" value="ECO:0007669"/>
    <property type="project" value="UniProtKB-KW"/>
</dbReference>
<dbReference type="Proteomes" id="UP000070572">
    <property type="component" value="Unassembled WGS sequence"/>
</dbReference>
<dbReference type="NCBIfam" id="NF006073">
    <property type="entry name" value="PRK08219.1"/>
    <property type="match status" value="1"/>
</dbReference>
<protein>
    <submittedName>
        <fullName evidence="3 4">Short chain dehydrogenase</fullName>
    </submittedName>
</protein>
<dbReference type="EMBL" id="LSDN01000023">
    <property type="protein sequence ID" value="KXB79663.1"/>
    <property type="molecule type" value="Genomic_DNA"/>
</dbReference>
<evidence type="ECO:0000313" key="6">
    <source>
        <dbReference type="Proteomes" id="UP000243201"/>
    </source>
</evidence>
<comment type="similarity">
    <text evidence="1">Belongs to the short-chain dehydrogenases/reductases (SDR) family.</text>
</comment>
<dbReference type="Proteomes" id="UP000243201">
    <property type="component" value="Unassembled WGS sequence"/>
</dbReference>
<keyword evidence="2" id="KW-0560">Oxidoreductase</keyword>
<evidence type="ECO:0000256" key="1">
    <source>
        <dbReference type="ARBA" id="ARBA00006484"/>
    </source>
</evidence>
<dbReference type="EMBL" id="PNGC01000002">
    <property type="protein sequence ID" value="PMB89322.1"/>
    <property type="molecule type" value="Genomic_DNA"/>
</dbReference>
<evidence type="ECO:0000313" key="4">
    <source>
        <dbReference type="EMBL" id="PMB89322.1"/>
    </source>
</evidence>
<dbReference type="RefSeq" id="WP_022864784.1">
    <property type="nucleotide sequence ID" value="NZ_CAUPGC010000003.1"/>
</dbReference>
<dbReference type="PANTHER" id="PTHR43115:SF4">
    <property type="entry name" value="DEHYDROGENASE_REDUCTASE SDR FAMILY MEMBER 11"/>
    <property type="match status" value="1"/>
</dbReference>
<dbReference type="SUPFAM" id="SSF51735">
    <property type="entry name" value="NAD(P)-binding Rossmann-fold domains"/>
    <property type="match status" value="1"/>
</dbReference>
<dbReference type="InterPro" id="IPR036291">
    <property type="entry name" value="NAD(P)-bd_dom_sf"/>
</dbReference>
<evidence type="ECO:0000256" key="2">
    <source>
        <dbReference type="ARBA" id="ARBA00023002"/>
    </source>
</evidence>
<name>A0AB34WXR5_9ACTO</name>
<sequence>MDKVALVTGGSRGIGAAICKELSRDHHVLVGATTEEGARAVADSLPSAEPWVVDICDEDALAAKAAQLSHLDVLVNNAGRLRNGNVADACRQDWRDDLELNLVAPMDLTRLCIPLLRARKGQVIFMNSGSGFDSRLGSAIYGASKFGLRALADRLREEERGKIRVTSIHPGRVDTDMQHVLQEDAGYYDPADHMTVESIARAVRFAIDSPENAMVEMVSIRPVRQVRR</sequence>
<dbReference type="AlphaFoldDB" id="A0AB34WXR5"/>
<dbReference type="Gene3D" id="3.40.50.720">
    <property type="entry name" value="NAD(P)-binding Rossmann-like Domain"/>
    <property type="match status" value="1"/>
</dbReference>
<dbReference type="CDD" id="cd05233">
    <property type="entry name" value="SDR_c"/>
    <property type="match status" value="1"/>
</dbReference>
<organism evidence="3 5">
    <name type="scientific">Varibaculum cambriense</name>
    <dbReference type="NCBI Taxonomy" id="184870"/>
    <lineage>
        <taxon>Bacteria</taxon>
        <taxon>Bacillati</taxon>
        <taxon>Actinomycetota</taxon>
        <taxon>Actinomycetes</taxon>
        <taxon>Actinomycetales</taxon>
        <taxon>Actinomycetaceae</taxon>
        <taxon>Varibaculum</taxon>
    </lineage>
</organism>
<dbReference type="PANTHER" id="PTHR43115">
    <property type="entry name" value="DEHYDROGENASE/REDUCTASE SDR FAMILY MEMBER 11"/>
    <property type="match status" value="1"/>
</dbReference>
<comment type="caution">
    <text evidence="3">The sequence shown here is derived from an EMBL/GenBank/DDBJ whole genome shotgun (WGS) entry which is preliminary data.</text>
</comment>
<reference evidence="4 6" key="2">
    <citation type="submission" date="2017-09" db="EMBL/GenBank/DDBJ databases">
        <title>Bacterial strain isolated from the female urinary microbiota.</title>
        <authorList>
            <person name="Thomas-White K."/>
            <person name="Kumar N."/>
            <person name="Forster S."/>
            <person name="Putonti C."/>
            <person name="Lawley T."/>
            <person name="Wolfe A.J."/>
        </authorList>
    </citation>
    <scope>NUCLEOTIDE SEQUENCE [LARGE SCALE GENOMIC DNA]</scope>
    <source>
        <strain evidence="4 6">UMB0744</strain>
    </source>
</reference>
<accession>A0AB34WXR5</accession>
<evidence type="ECO:0000313" key="3">
    <source>
        <dbReference type="EMBL" id="KXB79663.1"/>
    </source>
</evidence>
<dbReference type="Pfam" id="PF00106">
    <property type="entry name" value="adh_short"/>
    <property type="match status" value="1"/>
</dbReference>
<evidence type="ECO:0000313" key="5">
    <source>
        <dbReference type="Proteomes" id="UP000070572"/>
    </source>
</evidence>
<dbReference type="PRINTS" id="PR00081">
    <property type="entry name" value="GDHRDH"/>
</dbReference>
<dbReference type="InterPro" id="IPR002347">
    <property type="entry name" value="SDR_fam"/>
</dbReference>
<keyword evidence="6" id="KW-1185">Reference proteome</keyword>
<dbReference type="GeneID" id="78352535"/>